<keyword evidence="21" id="KW-1185">Reference proteome</keyword>
<feature type="region of interest" description="Disordered" evidence="17">
    <location>
        <begin position="629"/>
        <end position="664"/>
    </location>
</feature>
<evidence type="ECO:0000256" key="7">
    <source>
        <dbReference type="ARBA" id="ARBA00022448"/>
    </source>
</evidence>
<dbReference type="GO" id="GO:0007030">
    <property type="term" value="P:Golgi organization"/>
    <property type="evidence" value="ECO:0007669"/>
    <property type="project" value="TreeGrafter"/>
</dbReference>
<feature type="compositionally biased region" description="Polar residues" evidence="17">
    <location>
        <begin position="385"/>
        <end position="394"/>
    </location>
</feature>
<feature type="compositionally biased region" description="Polar residues" evidence="17">
    <location>
        <begin position="830"/>
        <end position="875"/>
    </location>
</feature>
<evidence type="ECO:0000256" key="10">
    <source>
        <dbReference type="ARBA" id="ARBA00022824"/>
    </source>
</evidence>
<feature type="compositionally biased region" description="Pro residues" evidence="17">
    <location>
        <begin position="102"/>
        <end position="111"/>
    </location>
</feature>
<dbReference type="PANTHER" id="PTHR13402">
    <property type="entry name" value="RGPR-RELATED"/>
    <property type="match status" value="1"/>
</dbReference>
<feature type="compositionally biased region" description="Polar residues" evidence="17">
    <location>
        <begin position="1780"/>
        <end position="1801"/>
    </location>
</feature>
<evidence type="ECO:0000256" key="4">
    <source>
        <dbReference type="ARBA" id="ARBA00004524"/>
    </source>
</evidence>
<evidence type="ECO:0000256" key="14">
    <source>
        <dbReference type="ARBA" id="ARBA00023034"/>
    </source>
</evidence>
<feature type="compositionally biased region" description="Pro residues" evidence="17">
    <location>
        <begin position="1"/>
        <end position="19"/>
    </location>
</feature>
<name>A0A8C9Z3K2_SANLU</name>
<feature type="compositionally biased region" description="Low complexity" evidence="17">
    <location>
        <begin position="229"/>
        <end position="239"/>
    </location>
</feature>
<feature type="domain" description="Sec16 Sec23-binding" evidence="18">
    <location>
        <begin position="1266"/>
        <end position="1500"/>
    </location>
</feature>
<evidence type="ECO:0000256" key="2">
    <source>
        <dbReference type="ARBA" id="ARBA00004406"/>
    </source>
</evidence>
<dbReference type="GO" id="GO:0051668">
    <property type="term" value="P:localization within membrane"/>
    <property type="evidence" value="ECO:0007669"/>
    <property type="project" value="UniProtKB-ARBA"/>
</dbReference>
<evidence type="ECO:0000259" key="19">
    <source>
        <dbReference type="Pfam" id="PF12932"/>
    </source>
</evidence>
<keyword evidence="13 16" id="KW-0653">Protein transport</keyword>
<keyword evidence="14 16" id="KW-0333">Golgi apparatus</keyword>
<keyword evidence="12 16" id="KW-0931">ER-Golgi transport</keyword>
<feature type="compositionally biased region" description="Polar residues" evidence="17">
    <location>
        <begin position="716"/>
        <end position="729"/>
    </location>
</feature>
<evidence type="ECO:0000256" key="12">
    <source>
        <dbReference type="ARBA" id="ARBA00022892"/>
    </source>
</evidence>
<dbReference type="InterPro" id="IPR024340">
    <property type="entry name" value="Sec16_CCD"/>
</dbReference>
<keyword evidence="11" id="KW-0492">Microsome</keyword>
<dbReference type="PANTHER" id="PTHR13402:SF13">
    <property type="entry name" value="PROTEIN TRANSPORT PROTEIN SEC16A"/>
    <property type="match status" value="1"/>
</dbReference>
<feature type="region of interest" description="Disordered" evidence="17">
    <location>
        <begin position="1754"/>
        <end position="1801"/>
    </location>
</feature>
<feature type="compositionally biased region" description="Basic and acidic residues" evidence="17">
    <location>
        <begin position="1618"/>
        <end position="1629"/>
    </location>
</feature>
<feature type="region of interest" description="Disordered" evidence="17">
    <location>
        <begin position="1578"/>
        <end position="1641"/>
    </location>
</feature>
<evidence type="ECO:0000256" key="8">
    <source>
        <dbReference type="ARBA" id="ARBA00022490"/>
    </source>
</evidence>
<keyword evidence="7 16" id="KW-0813">Transport</keyword>
<keyword evidence="8" id="KW-0963">Cytoplasm</keyword>
<evidence type="ECO:0000256" key="13">
    <source>
        <dbReference type="ARBA" id="ARBA00022927"/>
    </source>
</evidence>
<evidence type="ECO:0000313" key="21">
    <source>
        <dbReference type="Proteomes" id="UP000694568"/>
    </source>
</evidence>
<evidence type="ECO:0000256" key="5">
    <source>
        <dbReference type="ARBA" id="ARBA00004556"/>
    </source>
</evidence>
<dbReference type="GO" id="GO:0015031">
    <property type="term" value="P:protein transport"/>
    <property type="evidence" value="ECO:0007669"/>
    <property type="project" value="UniProtKB-KW"/>
</dbReference>
<comment type="subunit">
    <text evidence="16">SEC16A and SEC16B are each present in multiple copies in a heteromeric complex.</text>
</comment>
<comment type="function">
    <text evidence="16">Plays a role in the organization of the endoplasmic reticulum exit sites (ERES), also known as transitional endoplasmic reticulum (tER). Required for secretory cargo traffic from the endoplasmic reticulum to the Golgi apparatus.</text>
</comment>
<feature type="compositionally biased region" description="Low complexity" evidence="17">
    <location>
        <begin position="33"/>
        <end position="54"/>
    </location>
</feature>
<organism evidence="20 21">
    <name type="scientific">Sander lucioperca</name>
    <name type="common">Pike-perch</name>
    <name type="synonym">Perca lucioperca</name>
    <dbReference type="NCBI Taxonomy" id="283035"/>
    <lineage>
        <taxon>Eukaryota</taxon>
        <taxon>Metazoa</taxon>
        <taxon>Chordata</taxon>
        <taxon>Craniata</taxon>
        <taxon>Vertebrata</taxon>
        <taxon>Euteleostomi</taxon>
        <taxon>Actinopterygii</taxon>
        <taxon>Neopterygii</taxon>
        <taxon>Teleostei</taxon>
        <taxon>Neoteleostei</taxon>
        <taxon>Acanthomorphata</taxon>
        <taxon>Eupercaria</taxon>
        <taxon>Perciformes</taxon>
        <taxon>Percoidei</taxon>
        <taxon>Percidae</taxon>
        <taxon>Luciopercinae</taxon>
        <taxon>Sander</taxon>
    </lineage>
</organism>
<dbReference type="GO" id="GO:0000139">
    <property type="term" value="C:Golgi membrane"/>
    <property type="evidence" value="ECO:0007669"/>
    <property type="project" value="UniProtKB-SubCell"/>
</dbReference>
<dbReference type="GO" id="GO:0048471">
    <property type="term" value="C:perinuclear region of cytoplasm"/>
    <property type="evidence" value="ECO:0007669"/>
    <property type="project" value="UniProtKB-SubCell"/>
</dbReference>
<comment type="similarity">
    <text evidence="6 16">Belongs to the SEC16 family.</text>
</comment>
<dbReference type="GO" id="GO:0005829">
    <property type="term" value="C:cytosol"/>
    <property type="evidence" value="ECO:0007669"/>
    <property type="project" value="UniProtKB-SubCell"/>
</dbReference>
<feature type="compositionally biased region" description="Polar residues" evidence="17">
    <location>
        <begin position="143"/>
        <end position="158"/>
    </location>
</feature>
<dbReference type="GO" id="GO:0070973">
    <property type="term" value="P:protein localization to endoplasmic reticulum exit site"/>
    <property type="evidence" value="ECO:0007669"/>
    <property type="project" value="TreeGrafter"/>
</dbReference>
<dbReference type="InterPro" id="IPR024298">
    <property type="entry name" value="Sec16_Sec23-bd"/>
</dbReference>
<dbReference type="GO" id="GO:0016192">
    <property type="term" value="P:vesicle-mediated transport"/>
    <property type="evidence" value="ECO:0007669"/>
    <property type="project" value="UniProtKB-KW"/>
</dbReference>
<reference evidence="20" key="1">
    <citation type="submission" date="2025-08" db="UniProtKB">
        <authorList>
            <consortium name="Ensembl"/>
        </authorList>
    </citation>
    <scope>IDENTIFICATION</scope>
</reference>
<dbReference type="GO" id="GO:0007029">
    <property type="term" value="P:endoplasmic reticulum organization"/>
    <property type="evidence" value="ECO:0007669"/>
    <property type="project" value="UniProtKB-ARBA"/>
</dbReference>
<dbReference type="Proteomes" id="UP000694568">
    <property type="component" value="Unplaced"/>
</dbReference>
<feature type="region of interest" description="Disordered" evidence="17">
    <location>
        <begin position="990"/>
        <end position="1030"/>
    </location>
</feature>
<dbReference type="GO" id="GO:0005789">
    <property type="term" value="C:endoplasmic reticulum membrane"/>
    <property type="evidence" value="ECO:0007669"/>
    <property type="project" value="UniProtKB-SubCell"/>
</dbReference>
<dbReference type="FunFam" id="1.25.40.1030:FF:000002">
    <property type="entry name" value="Protein transport protein sec16"/>
    <property type="match status" value="1"/>
</dbReference>
<evidence type="ECO:0000256" key="1">
    <source>
        <dbReference type="ARBA" id="ARBA00004395"/>
    </source>
</evidence>
<comment type="subcellular location">
    <subcellularLocation>
        <location evidence="3">Cytoplasm</location>
        <location evidence="3">Cytosol</location>
    </subcellularLocation>
    <subcellularLocation>
        <location evidence="5">Cytoplasm</location>
        <location evidence="5">Perinuclear region</location>
    </subcellularLocation>
    <subcellularLocation>
        <location evidence="2">Endoplasmic reticulum membrane</location>
        <topology evidence="2">Peripheral membrane protein</topology>
    </subcellularLocation>
    <subcellularLocation>
        <location evidence="1">Golgi apparatus membrane</location>
        <topology evidence="1">Peripheral membrane protein</topology>
    </subcellularLocation>
    <subcellularLocation>
        <location evidence="4">Microsome membrane</location>
    </subcellularLocation>
</comment>
<feature type="compositionally biased region" description="Gly residues" evidence="17">
    <location>
        <begin position="1630"/>
        <end position="1639"/>
    </location>
</feature>
<feature type="compositionally biased region" description="Low complexity" evidence="17">
    <location>
        <begin position="124"/>
        <end position="142"/>
    </location>
</feature>
<dbReference type="Pfam" id="PF12932">
    <property type="entry name" value="Sec16"/>
    <property type="match status" value="1"/>
</dbReference>
<dbReference type="Pfam" id="PF12931">
    <property type="entry name" value="TPR_Sec16"/>
    <property type="match status" value="1"/>
</dbReference>
<evidence type="ECO:0000313" key="20">
    <source>
        <dbReference type="Ensembl" id="ENSSLUP00000032546.1"/>
    </source>
</evidence>
<dbReference type="GO" id="GO:0012507">
    <property type="term" value="C:ER to Golgi transport vesicle membrane"/>
    <property type="evidence" value="ECO:0007669"/>
    <property type="project" value="TreeGrafter"/>
</dbReference>
<evidence type="ECO:0000256" key="3">
    <source>
        <dbReference type="ARBA" id="ARBA00004514"/>
    </source>
</evidence>
<dbReference type="GO" id="GO:0070971">
    <property type="term" value="C:endoplasmic reticulum exit site"/>
    <property type="evidence" value="ECO:0007669"/>
    <property type="project" value="UniProtKB-ARBA"/>
</dbReference>
<feature type="compositionally biased region" description="Pro residues" evidence="17">
    <location>
        <begin position="1682"/>
        <end position="1700"/>
    </location>
</feature>
<dbReference type="Gene3D" id="1.25.40.1030">
    <property type="match status" value="1"/>
</dbReference>
<reference evidence="20" key="2">
    <citation type="submission" date="2025-09" db="UniProtKB">
        <authorList>
            <consortium name="Ensembl"/>
        </authorList>
    </citation>
    <scope>IDENTIFICATION</scope>
</reference>
<feature type="compositionally biased region" description="Pro residues" evidence="17">
    <location>
        <begin position="213"/>
        <end position="226"/>
    </location>
</feature>
<dbReference type="CDD" id="cd09233">
    <property type="entry name" value="ACE1-Sec16-like"/>
    <property type="match status" value="1"/>
</dbReference>
<dbReference type="GeneTree" id="ENSGT00940000159324"/>
<keyword evidence="15 16" id="KW-0472">Membrane</keyword>
<evidence type="ECO:0000256" key="6">
    <source>
        <dbReference type="ARBA" id="ARBA00005927"/>
    </source>
</evidence>
<evidence type="ECO:0000256" key="17">
    <source>
        <dbReference type="SAM" id="MobiDB-lite"/>
    </source>
</evidence>
<evidence type="ECO:0000256" key="11">
    <source>
        <dbReference type="ARBA" id="ARBA00022848"/>
    </source>
</evidence>
<feature type="compositionally biased region" description="Polar residues" evidence="17">
    <location>
        <begin position="806"/>
        <end position="821"/>
    </location>
</feature>
<proteinExistence type="inferred from homology"/>
<feature type="compositionally biased region" description="Polar residues" evidence="17">
    <location>
        <begin position="260"/>
        <end position="293"/>
    </location>
</feature>
<evidence type="ECO:0000256" key="16">
    <source>
        <dbReference type="RuleBase" id="RU364101"/>
    </source>
</evidence>
<evidence type="ECO:0000259" key="18">
    <source>
        <dbReference type="Pfam" id="PF12931"/>
    </source>
</evidence>
<feature type="compositionally biased region" description="Low complexity" evidence="17">
    <location>
        <begin position="491"/>
        <end position="501"/>
    </location>
</feature>
<feature type="region of interest" description="Disordered" evidence="17">
    <location>
        <begin position="1"/>
        <end position="348"/>
    </location>
</feature>
<feature type="region of interest" description="Disordered" evidence="17">
    <location>
        <begin position="1673"/>
        <end position="1717"/>
    </location>
</feature>
<feature type="compositionally biased region" description="Polar residues" evidence="17">
    <location>
        <begin position="324"/>
        <end position="335"/>
    </location>
</feature>
<evidence type="ECO:0000256" key="9">
    <source>
        <dbReference type="ARBA" id="ARBA00022553"/>
    </source>
</evidence>
<feature type="region of interest" description="Disordered" evidence="17">
    <location>
        <begin position="539"/>
        <end position="564"/>
    </location>
</feature>
<accession>A0A8C9Z3K2</accession>
<feature type="compositionally biased region" description="Polar residues" evidence="17">
    <location>
        <begin position="187"/>
        <end position="212"/>
    </location>
</feature>
<feature type="compositionally biased region" description="Low complexity" evidence="17">
    <location>
        <begin position="997"/>
        <end position="1030"/>
    </location>
</feature>
<protein>
    <recommendedName>
        <fullName evidence="16">Protein transport protein sec16</fullName>
    </recommendedName>
</protein>
<feature type="region of interest" description="Disordered" evidence="17">
    <location>
        <begin position="702"/>
        <end position="740"/>
    </location>
</feature>
<feature type="region of interest" description="Disordered" evidence="17">
    <location>
        <begin position="363"/>
        <end position="435"/>
    </location>
</feature>
<keyword evidence="10 16" id="KW-0256">Endoplasmic reticulum</keyword>
<sequence>MQPPPRTGPPGASGPPPSGPNMFRRTRPHKHTAAATATMPPATQPMMDPFAFVRAPPPVAAGGLPTIPNSNPPPMQAPPNTMYSQAGSGLPPQPQTLEDVPAAPPGLPPSSLPGVTLFNPHSTASPGVYPAPGPAGYASSHSEQGYFNSTEQTPSMATESPPVASAPAPGQALFQGQPVSFQPVPPTTSYSQWAPDNGSRPPSVQNYFQPTSDPLPQPFNLPPQPQMYPSHTPSPHHNTPTPPTQPGHPQIQAPLPPQNPANVPSSQWADPNAPQQHNSHFQPQSYFSQSSAPQDAWFNIPPQDSGYHQMGTGLAHPQPRPDSAGSQHVSNTGPGPNSAPAPVSVPYSQESGTLSMFFKDNDVENEETLAGERNKAVNGIPGSFQHHSNPQAHSGNADGPLDYQGPSLQDHSHLPYMNDDNHAPQESIQKPPDSQYDHVENLECVPNQEVLPSEIHGSPAATAAHGVDQFETGPNLETPDSIPRPIRSASVSSNYSNMSHGSGSGPRRHQGVVGTFIQQESPRLTDDANLSAATGGYFEQIDTSPAGDMGAQQSSLEQMWPPTPSPPKPTGIFQASANSSFEPVRSHGVGVRPAEVDKAKMVAEGGADSTPGNLEQPPDNMENIFGPGHPPPAGAGGGVPHLPHPVVHTHSRPSSRAFGASRPCESPATTLWAQHDPTSLGANILLAPAAPTVLAPLREPSADVIQPPEDGPLDLQPSQRIQPTSQQHSENLENPPKVSEAEQIDPQGNLGYASLLVSDSLHQPVLIAPPVSNYSVIPHSAPAQPPSQSSLRETTPPVRLLAQGHGASTSQPPSVTSNQNPVFAPGPISFNPSASNQGPLNLTRDNTEAATSDITAPPQSQTVRPPLSRGQSLGGDTTAAMKSDPWYGRYEGQTPAYRDPNYQYREPQPERPSSRASQYSDRPSSRSVKLFLSHTPSFICPVLYMIDKQNTVHSIHRKEGYDDQWRYYPGYDASFDDDFRRRGETYGDDFDRRSVHSEQSAHSVHSSQSHNSRRSSFSSRSQQSQVYRSQPDLVSAVYDTTSSTLAVDYTNQTDATQNYSQYLYPSEYNADSTWITPDQPPPRPATPEKFTVPHRCARFGPCGHLIQVLPNLPSAGQPALVDIHNMETMLQDTPEQAELRAFPGPLVREETHKVDVIKFSQNKALECSRDNNLLDKDSARLLWEFIMLLCRQNGTVVGTDIADLLMKEHRSVWLPGKSPNEANLIDFNNEPLARAEEEPGAGPLSLLSDTFMTVPENLGKETERFRELLLFGRKKDALEAAMKGGLWGHALLLASKMDNRTHARVMTRFANSLPINDPLQTVYQLMSGRMPASATCCGEEKWGDWRPHLAMVLSNLTHTLDLDTRTITTMGDTLASKGLIDAAHFCYLMAQVGLGVYTKKSTKMVLIGSNHSLPFYQCATNEAIQRTEAYEYAQSLGSQPCSLPNFQVFKLIYACRLAEVGLSAQAFHYCEVISKNVLMQPSYYSPIFISQIIQMSEKLRFFDPQLKEKPEQELFNEPEWLTHLRQLDGQIRVRKHVRSYVCLFVFTPGIYKMKHFVFSSGISNVLLDCMFSGLQASGRRSRTTSESSTHSGGRERSNSAVKHASPPPPSIPEQPCIEEAKKVKKDSPKKGGGGGGVGGWITRIWKGKNEAHLPDDKNKSIVWDEKKQRWVDLNEPEEESKPLPPPPPGFPKMPQMPGPGGPAAHLGSGPPVNMFSRRAGTKGRYVDVLNPSRIAKPSGSAPAPADIFAPLAPMPMTGNLFVPSSGASPDDQQPLEASEGGNQEQNSPNTSAAPQVSISLY</sequence>
<keyword evidence="9" id="KW-0597">Phosphoprotein</keyword>
<feature type="region of interest" description="Disordered" evidence="17">
    <location>
        <begin position="802"/>
        <end position="922"/>
    </location>
</feature>
<feature type="region of interest" description="Disordered" evidence="17">
    <location>
        <begin position="491"/>
        <end position="510"/>
    </location>
</feature>
<feature type="domain" description="Sec16 central conserved" evidence="19">
    <location>
        <begin position="1097"/>
        <end position="1194"/>
    </location>
</feature>
<evidence type="ECO:0000256" key="15">
    <source>
        <dbReference type="ARBA" id="ARBA00023136"/>
    </source>
</evidence>
<dbReference type="Ensembl" id="ENSSLUT00000033575.1">
    <property type="protein sequence ID" value="ENSSLUP00000032546.1"/>
    <property type="gene ID" value="ENSSLUG00000014475.1"/>
</dbReference>